<accession>A0ACC0NBE6</accession>
<comment type="caution">
    <text evidence="1">The sequence shown here is derived from an EMBL/GenBank/DDBJ whole genome shotgun (WGS) entry which is preliminary data.</text>
</comment>
<dbReference type="Proteomes" id="UP001062846">
    <property type="component" value="Chromosome 6"/>
</dbReference>
<proteinExistence type="predicted"/>
<gene>
    <name evidence="1" type="ORF">RHMOL_Rhmol06G0118800</name>
</gene>
<dbReference type="EMBL" id="CM046393">
    <property type="protein sequence ID" value="KAI8550586.1"/>
    <property type="molecule type" value="Genomic_DNA"/>
</dbReference>
<evidence type="ECO:0000313" key="1">
    <source>
        <dbReference type="EMBL" id="KAI8550586.1"/>
    </source>
</evidence>
<evidence type="ECO:0000313" key="2">
    <source>
        <dbReference type="Proteomes" id="UP001062846"/>
    </source>
</evidence>
<protein>
    <submittedName>
        <fullName evidence="1">Uncharacterized protein</fullName>
    </submittedName>
</protein>
<organism evidence="1 2">
    <name type="scientific">Rhododendron molle</name>
    <name type="common">Chinese azalea</name>
    <name type="synonym">Azalea mollis</name>
    <dbReference type="NCBI Taxonomy" id="49168"/>
    <lineage>
        <taxon>Eukaryota</taxon>
        <taxon>Viridiplantae</taxon>
        <taxon>Streptophyta</taxon>
        <taxon>Embryophyta</taxon>
        <taxon>Tracheophyta</taxon>
        <taxon>Spermatophyta</taxon>
        <taxon>Magnoliopsida</taxon>
        <taxon>eudicotyledons</taxon>
        <taxon>Gunneridae</taxon>
        <taxon>Pentapetalae</taxon>
        <taxon>asterids</taxon>
        <taxon>Ericales</taxon>
        <taxon>Ericaceae</taxon>
        <taxon>Ericoideae</taxon>
        <taxon>Rhodoreae</taxon>
        <taxon>Rhododendron</taxon>
    </lineage>
</organism>
<sequence length="204" mass="23202">MKKGLEEERDTAVAIAQSLEHKISEWDGEMEKYKTMSWGILEKVKNARREAIELFLQSLEYCQDITQQYFDGFEAMRSRAALAFPNLDFSKFEVDDENGPSCLDGGQKEEEEGDDAASKDTSIPSSSIASFLQTPEKVSLPLETPIPTATPPGHHLVMGKWLKFQLLPFEWPLKLFNSFGSVTKHILILSYFGCVVWEWPQKFS</sequence>
<name>A0ACC0NBE6_RHOML</name>
<reference evidence="1" key="1">
    <citation type="submission" date="2022-02" db="EMBL/GenBank/DDBJ databases">
        <title>Plant Genome Project.</title>
        <authorList>
            <person name="Zhang R.-G."/>
        </authorList>
    </citation>
    <scope>NUCLEOTIDE SEQUENCE</scope>
    <source>
        <strain evidence="1">AT1</strain>
    </source>
</reference>
<keyword evidence="2" id="KW-1185">Reference proteome</keyword>